<keyword evidence="22 32" id="KW-1133">Transmembrane helix</keyword>
<evidence type="ECO:0000256" key="3">
    <source>
        <dbReference type="ARBA" id="ARBA00004505"/>
    </source>
</evidence>
<dbReference type="PROSITE" id="PS51257">
    <property type="entry name" value="PROKAR_LIPOPROTEIN"/>
    <property type="match status" value="1"/>
</dbReference>
<evidence type="ECO:0000256" key="7">
    <source>
        <dbReference type="ARBA" id="ARBA00022506"/>
    </source>
</evidence>
<dbReference type="CDD" id="cd09909">
    <property type="entry name" value="HIV-1-like_HR1-HR2"/>
    <property type="match status" value="1"/>
</dbReference>
<keyword evidence="7 32" id="KW-1168">Fusion of virus membrane with host membrane</keyword>
<dbReference type="SUPFAM" id="SSF58069">
    <property type="entry name" value="Virus ectodomain"/>
    <property type="match status" value="1"/>
</dbReference>
<comment type="function">
    <text evidence="32">Surface protein gp120: Attaches the virus to the host lymphoid cell by binding to the primary receptor CD4. This interaction induces a structural rearrangement creating a high affinity binding site for a chemokine coreceptor like CXCR4 and/or CCR5. Acts as a ligand for CD209/DC-SIGN and CLEC4M/DC-SIGNR, which are respectively found on dendritic cells (DCs), and on endothelial cells of liver sinusoids and lymph node sinuses. These interactions allow capture of viral particles at mucosal surfaces by these cells and subsequent transmission to permissive cells. HIV subverts the migration properties of dendritic cells to gain access to CD4+ T-cells in lymph nodes. Virus transmission to permissive T-cells occurs either in trans (without DCs infection, through viral capture and transmission), or in cis (following DCs productive infection, through the usual CD4-gp120 interaction), thereby inducing a robust infection. In trans infection, bound virions remain infectious over days and it is proposed that they are not degraded, but protected in non-lysosomal acidic organelles within the DCs close to the cell membrane thus contributing to the viral infectious potential during DCs' migration from the periphery to the lymphoid tissues. On arrival at lymphoid tissues, intact virions recycle back to DCs' cell surface allowing virus transmission to CD4+ T-cells.</text>
</comment>
<evidence type="ECO:0000256" key="8">
    <source>
        <dbReference type="ARBA" id="ARBA00022510"/>
    </source>
</evidence>
<comment type="subunit">
    <text evidence="32">The mature envelope protein (Env) consists of a homotrimer of non-covalently associated gp120-gp41 heterodimers. The resulting complex protrudes from the virus surface as a spike. There seems to be as few as 10 spikes on the average virion. Surface protein gp120 interacts with host CD4, CCR5 and CXCR4. Gp120 also interacts with the C-type lectins CD209/DC-SIGN and CLEC4M/DC-SIGNR (collectively referred to as DC-SIGN(R)). Gp120 and gp41 interact with GalCer. Gp120 interacts with host ITGA4/ITGB7 complex; on CD4+ T-cells, this interaction results in rapid activation of integrin ITGAL/LFA-1, which facilitates efficient cell-to-cell spreading of HIV-1. Gp120 interacts with cell-associated heparan sulfate; this interaction increases virus infectivity on permissive cells and may be involved in infection of CD4- cells.</text>
</comment>
<feature type="topological domain" description="Cytoplasmic" evidence="32">
    <location>
        <begin position="695"/>
        <end position="852"/>
    </location>
</feature>
<keyword evidence="19 32" id="KW-1043">Host membrane</keyword>
<comment type="domain">
    <text evidence="32">Some of the most genetically diverse regions of the viral genome are present in Env. They are called variable regions 1 through 5 (V1 through V5). Coreceptor usage of gp120 is determined mainly by the primary structure of the third variable region (V3) in the outer domain of gp120. The sequence of V3 determines which coreceptor, CCR5 and/or CXCR4 (corresponding to R5/macrophage, X4/T cell and R5X4/T cell and macrophage tropism), is used to trigger the fusion potential of the Env complex, and hence which cells the virus can infect. Binding to CCR5 involves a region adjacent in addition to V3.</text>
</comment>
<dbReference type="FunFam" id="1.10.287.210:FF:000001">
    <property type="entry name" value="Envelope glycoprotein gp160"/>
    <property type="match status" value="1"/>
</dbReference>
<evidence type="ECO:0000256" key="28">
    <source>
        <dbReference type="ARBA" id="ARBA00023180"/>
    </source>
</evidence>
<evidence type="ECO:0000256" key="10">
    <source>
        <dbReference type="ARBA" id="ARBA00022570"/>
    </source>
</evidence>
<proteinExistence type="inferred from homology"/>
<evidence type="ECO:0000256" key="9">
    <source>
        <dbReference type="ARBA" id="ARBA00022511"/>
    </source>
</evidence>
<comment type="caution">
    <text evidence="32 33">Lacks conserved residue(s) required for the propagation of feature annotation.</text>
</comment>
<keyword evidence="12 32" id="KW-1162">Viral penetration into host cytoplasm</keyword>
<dbReference type="Gene3D" id="1.20.5.490">
    <property type="entry name" value="Single helix bin"/>
    <property type="match status" value="1"/>
</dbReference>
<comment type="subcellular location">
    <subcellularLocation>
        <location evidence="3">Host cell membrane</location>
        <topology evidence="3">Peripheral membrane protein</topology>
    </subcellularLocation>
    <subcellularLocation>
        <location evidence="1">Host cell membrane</location>
        <topology evidence="1">Single-pass type I membrane protein</topology>
    </subcellularLocation>
    <subcellularLocation>
        <location evidence="2">Host endosome membrane</location>
        <topology evidence="2">Peripheral membrane protein</topology>
    </subcellularLocation>
    <subcellularLocation>
        <location evidence="5">Host endosome membrane</location>
        <topology evidence="5">Single-pass type I membrane protein</topology>
    </subcellularLocation>
    <subcellularLocation>
        <location evidence="6">Virion membrane</location>
        <topology evidence="6">Peripheral membrane protein</topology>
    </subcellularLocation>
    <subcellularLocation>
        <location evidence="4">Virion membrane</location>
        <topology evidence="4">Single-pass type I membrane protein</topology>
    </subcellularLocation>
</comment>
<dbReference type="Gene3D" id="1.10.287.210">
    <property type="match status" value="1"/>
</dbReference>
<comment type="PTM">
    <text evidence="32">Highly glycosylated by host. The high number of glycan on the protein is reffered to as 'glycan shield' because it contributes to hide protein sequence from adaptive immune system.</text>
</comment>
<evidence type="ECO:0000256" key="30">
    <source>
        <dbReference type="ARBA" id="ARBA00023288"/>
    </source>
</evidence>
<dbReference type="FunFam" id="2.170.40.20:FF:000004">
    <property type="entry name" value="Envelope glycoprotein gp160"/>
    <property type="match status" value="1"/>
</dbReference>
<dbReference type="GO" id="GO:0019062">
    <property type="term" value="P:virion attachment to host cell"/>
    <property type="evidence" value="ECO:0007669"/>
    <property type="project" value="UniProtKB-UniRule"/>
</dbReference>
<reference evidence="36" key="1">
    <citation type="journal article" date="2020" name="PLoS Pathog.">
        <title>HIV-1 variants are archived throughout infection and persist in the reservoir.</title>
        <authorList>
            <person name="Brooks K."/>
            <person name="Jones B.R."/>
            <person name="Dilernia D.A."/>
            <person name="Wilkins D.J."/>
            <person name="Claiborne D.T."/>
            <person name="McInally S."/>
            <person name="Gilmour J."/>
            <person name="Kilembe W."/>
            <person name="Joy J.B."/>
            <person name="Allen S.A."/>
            <person name="Brumme Z.L."/>
            <person name="Hunter E."/>
        </authorList>
    </citation>
    <scope>NUCLEOTIDE SEQUENCE</scope>
    <source>
        <strain evidence="36">ZMN133M_07Apr2010_CP_13_E</strain>
    </source>
</reference>
<dbReference type="GO" id="GO:1903911">
    <property type="term" value="P:positive regulation of receptor clustering"/>
    <property type="evidence" value="ECO:0007669"/>
    <property type="project" value="UniProtKB-UniRule"/>
</dbReference>
<keyword evidence="21 32" id="KW-1164">Virus endocytosis by host</keyword>
<dbReference type="GO" id="GO:1903908">
    <property type="term" value="P:positive regulation of plasma membrane raft polarization"/>
    <property type="evidence" value="ECO:0007669"/>
    <property type="project" value="UniProtKB-UniRule"/>
</dbReference>
<feature type="region of interest" description="Immunosuppression" evidence="32">
    <location>
        <begin position="563"/>
        <end position="581"/>
    </location>
</feature>
<feature type="coiled-coil region" evidence="32">
    <location>
        <begin position="622"/>
        <end position="656"/>
    </location>
</feature>
<accession>A0A6M6B7W2</accession>
<evidence type="ECO:0000256" key="18">
    <source>
        <dbReference type="ARBA" id="ARBA00022844"/>
    </source>
</evidence>
<dbReference type="InterPro" id="IPR036377">
    <property type="entry name" value="Gp120_core_sf"/>
</dbReference>
<evidence type="ECO:0000256" key="24">
    <source>
        <dbReference type="ARBA" id="ARBA00023054"/>
    </source>
</evidence>
<dbReference type="GO" id="GO:0005198">
    <property type="term" value="F:structural molecule activity"/>
    <property type="evidence" value="ECO:0007669"/>
    <property type="project" value="UniProtKB-UniRule"/>
</dbReference>
<dbReference type="GO" id="GO:0020002">
    <property type="term" value="C:host cell plasma membrane"/>
    <property type="evidence" value="ECO:0007669"/>
    <property type="project" value="UniProtKB-SubCell"/>
</dbReference>
<feature type="region of interest" description="V2" evidence="32">
    <location>
        <begin position="153"/>
        <end position="192"/>
    </location>
</feature>
<evidence type="ECO:0000313" key="36">
    <source>
        <dbReference type="EMBL" id="QJX44183.1"/>
    </source>
</evidence>
<keyword evidence="27 32" id="KW-1015">Disulfide bond</keyword>
<feature type="disulfide bond" evidence="32">
    <location>
        <begin position="214"/>
        <end position="243"/>
    </location>
</feature>
<organismHost>
    <name type="scientific">Homo sapiens</name>
    <name type="common">Human</name>
    <dbReference type="NCBI Taxonomy" id="9606"/>
</organismHost>
<keyword evidence="31 32" id="KW-1160">Virus entry into host cell</keyword>
<keyword evidence="28 32" id="KW-0325">Glycoprotein</keyword>
<comment type="domain">
    <text evidence="32">The membrane proximal external region (MPER) present in gp41 is a tryptophan-rich region recognized by the antibodies 2F5, Z13, and 4E10. MPER seems to play a role in fusion.</text>
</comment>
<feature type="region of interest" description="CD4-binding loop" evidence="32">
    <location>
        <begin position="358"/>
        <end position="368"/>
    </location>
</feature>
<gene>
    <name evidence="32 36" type="primary">env</name>
</gene>
<feature type="disulfide bond" evidence="32">
    <location>
        <begin position="587"/>
        <end position="593"/>
    </location>
</feature>
<comment type="miscellaneous">
    <text evidence="32">HIV-1 lineages are divided in three main groups, M (for Major), O (for Outlier), and N (for New, or Non-M, Non-O). The vast majority of strains found worldwide belong to the group M. Group O seems to be endemic to and largely confined to Cameroon and neighboring countries in West Central Africa, where these viruses represent a small minority of HIV-1 strains. The group N is represented by a limited number of isolates from Cameroonian persons. The group M is further subdivided in 9 clades or subtypes (A to D, F to H, J and K).</text>
</comment>
<comment type="subcellular location">
    <molecule>Surface protein gp120</molecule>
    <subcellularLocation>
        <location evidence="32">Virion membrane</location>
        <topology evidence="32">Peripheral membrane protein</topology>
    </subcellularLocation>
    <subcellularLocation>
        <location evidence="32">Host cell membrane</location>
        <topology evidence="32">Peripheral membrane protein</topology>
    </subcellularLocation>
    <subcellularLocation>
        <location evidence="32">Host endosome membrane</location>
        <topology evidence="32">Single-pass type I membrane protein</topology>
    </subcellularLocation>
    <text evidence="32">The surface protein is not anchored to the viral envelope, but associates with the extravirion surface through its binding to TM. It is probably concentrated at the site of budding and incorporated into the virions possibly by contacts between the cytoplasmic tail of Env and the N-terminus of Gag.</text>
</comment>
<keyword evidence="16 32" id="KW-0732">Signal</keyword>
<organism evidence="36">
    <name type="scientific">Human immunodeficiency virus type 1</name>
    <name type="common">HIV-1</name>
    <dbReference type="NCBI Taxonomy" id="11676"/>
    <lineage>
        <taxon>Viruses</taxon>
        <taxon>Riboviria</taxon>
        <taxon>Pararnavirae</taxon>
        <taxon>Artverviricota</taxon>
        <taxon>Revtraviricetes</taxon>
        <taxon>Ortervirales</taxon>
        <taxon>Retroviridae</taxon>
        <taxon>Orthoretrovirinae</taxon>
        <taxon>Lentivirus</taxon>
        <taxon>Lentivirus humimdef1</taxon>
    </lineage>
</organism>
<feature type="transmembrane region" description="Helical" evidence="33">
    <location>
        <begin position="13"/>
        <end position="41"/>
    </location>
</feature>
<evidence type="ECO:0000256" key="27">
    <source>
        <dbReference type="ARBA" id="ARBA00023157"/>
    </source>
</evidence>
<keyword evidence="18 32" id="KW-0946">Virion</keyword>
<dbReference type="Pfam" id="PF00517">
    <property type="entry name" value="GP41"/>
    <property type="match status" value="1"/>
</dbReference>
<evidence type="ECO:0000256" key="5">
    <source>
        <dbReference type="ARBA" id="ARBA00004578"/>
    </source>
</evidence>
<dbReference type="InterPro" id="IPR037527">
    <property type="entry name" value="Gp160"/>
</dbReference>
<feature type="disulfide bond" evidence="32">
    <location>
        <begin position="53"/>
        <end position="73"/>
    </location>
</feature>
<evidence type="ECO:0000259" key="35">
    <source>
        <dbReference type="Pfam" id="PF00517"/>
    </source>
</evidence>
<evidence type="ECO:0000256" key="26">
    <source>
        <dbReference type="ARBA" id="ARBA00023139"/>
    </source>
</evidence>
<feature type="short sequence motif" description="Di-leucine internalization motif" evidence="32">
    <location>
        <begin position="851"/>
        <end position="852"/>
    </location>
</feature>
<evidence type="ECO:0000256" key="20">
    <source>
        <dbReference type="ARBA" id="ARBA00022879"/>
    </source>
</evidence>
<dbReference type="InterPro" id="IPR000777">
    <property type="entry name" value="HIV1_Gp120"/>
</dbReference>
<keyword evidence="13 32" id="KW-0165">Cleavage on pair of basic residues</keyword>
<evidence type="ECO:0000256" key="32">
    <source>
        <dbReference type="HAMAP-Rule" id="MF_04083"/>
    </source>
</evidence>
<evidence type="ECO:0000256" key="16">
    <source>
        <dbReference type="ARBA" id="ARBA00022729"/>
    </source>
</evidence>
<feature type="chain" id="PRO_5027185613" description="Transmembrane protein gp41" evidence="32">
    <location>
        <begin position="501"/>
        <end position="852"/>
    </location>
</feature>
<evidence type="ECO:0000256" key="21">
    <source>
        <dbReference type="ARBA" id="ARBA00022890"/>
    </source>
</evidence>
<dbReference type="GO" id="GO:0019082">
    <property type="term" value="P:viral protein processing"/>
    <property type="evidence" value="ECO:0007669"/>
    <property type="project" value="UniProtKB-UniRule"/>
</dbReference>
<keyword evidence="8 32" id="KW-1170">Fusion of virus membrane with host endosomal membrane</keyword>
<evidence type="ECO:0000256" key="23">
    <source>
        <dbReference type="ARBA" id="ARBA00023046"/>
    </source>
</evidence>
<evidence type="ECO:0000256" key="2">
    <source>
        <dbReference type="ARBA" id="ARBA00004433"/>
    </source>
</evidence>
<keyword evidence="9 32" id="KW-1032">Host cell membrane</keyword>
<feature type="disulfide bond" evidence="32">
    <location>
        <begin position="224"/>
        <end position="235"/>
    </location>
</feature>
<name>A0A6M6B7W2_HV1</name>
<evidence type="ECO:0000256" key="13">
    <source>
        <dbReference type="ARBA" id="ARBA00022685"/>
    </source>
</evidence>
<feature type="transmembrane region" description="Helical" evidence="33">
    <location>
        <begin position="501"/>
        <end position="524"/>
    </location>
</feature>
<evidence type="ECO:0000256" key="31">
    <source>
        <dbReference type="ARBA" id="ARBA00023296"/>
    </source>
</evidence>
<comment type="function">
    <text evidence="32">Transmembrane protein gp41: Acts as a class I viral fusion protein. Under the current model, the protein has at least 3 conformational states: pre-fusion native state, pre-hairpin intermediate state, and post-fusion hairpin state. During fusion of viral and target intracellular membranes, the coiled coil regions (heptad repeats) assume a trimer-of-hairpins structure, positioning the fusion peptide in close proximity to the C-terminal region of the ectodomain. The formation of this structure appears to drive apposition and subsequent fusion of viral and target cell membranes. Complete fusion occurs in host cell endosomes and is dynamin-dependent, however some lipid transfer might occur at the plasma membrane. The virus undergoes clathrin-dependent internalization long before endosomal fusion, thus minimizing the surface exposure of conserved viral epitopes during fusion and reducing the efficacy of inhibitors targeting these epitopes. Membranes fusion leads to delivery of the nucleocapsid into the cytoplasm.</text>
</comment>
<evidence type="ECO:0000256" key="25">
    <source>
        <dbReference type="ARBA" id="ARBA00023136"/>
    </source>
</evidence>
<keyword evidence="10 32" id="KW-1165">Clathrin-mediated endocytosis of virus by host</keyword>
<feature type="lipid moiety-binding region" description="S-palmitoyl cysteine; by host" evidence="32">
    <location>
        <position position="753"/>
    </location>
</feature>
<evidence type="ECO:0000256" key="1">
    <source>
        <dbReference type="ARBA" id="ARBA00004402"/>
    </source>
</evidence>
<comment type="domain">
    <text evidence="32 33">The 17 amino acids long immunosuppressive region is present in many retroviral envelope proteins. Synthetic peptides derived from this relatively conserved sequence inhibit immune function in vitro and in vivo.</text>
</comment>
<comment type="miscellaneous">
    <text evidence="32">Inhibitors targeting HIV-1 viral envelope proteins are used as antiretroviral drugs. Attachment of virions to the cell surface via non-specific interactions and CD4 binding can be blocked by inhibitors that include cyanovirin-N, cyclotriazadisulfonamide analogs, PRO 2000, TNX 355 and PRO 542. In addition, BMS 806 can block CD4-induced conformational changes. Env interactions with the coreceptor molecules can be targeted by CCR5 antagonists including SCH-D, maraviroc (UK 427857) and aplaviroc (GW 873140), and the CXCR4 antagonist AMD 070. Fusion of viral and cellular membranes can be inhibited by peptides such as enfuvirtide and tifuvirtide (T 1249). Resistance to inhibitors associated with mutations in Env are observed. Most of the time, single mutations confer only a modest reduction in drug susceptibility. Combination of several mutations is usually required to develop a high-level drug resistance.</text>
</comment>
<feature type="domain" description="Retroviral envelope protein GP41-like" evidence="35">
    <location>
        <begin position="519"/>
        <end position="710"/>
    </location>
</feature>
<comment type="similarity">
    <text evidence="32">Belongs to the HIV-1 env protein family.</text>
</comment>
<comment type="PTM">
    <text evidence="32">Palmitoylation of the transmembrane protein and of Env polyprotein (prior to its proteolytic cleavage) is essential for their association with host cell membrane lipid rafts. Palmitoylation is therefore required for envelope trafficking to classical lipid rafts, but not for viral replication.</text>
</comment>
<dbReference type="GO" id="GO:0075512">
    <property type="term" value="P:clathrin-dependent endocytosis of virus by host cell"/>
    <property type="evidence" value="ECO:0007669"/>
    <property type="project" value="UniProtKB-UniRule"/>
</dbReference>
<evidence type="ECO:0000256" key="19">
    <source>
        <dbReference type="ARBA" id="ARBA00022870"/>
    </source>
</evidence>
<evidence type="ECO:0000256" key="12">
    <source>
        <dbReference type="ARBA" id="ARBA00022595"/>
    </source>
</evidence>
<evidence type="ECO:0000256" key="4">
    <source>
        <dbReference type="ARBA" id="ARBA00004563"/>
    </source>
</evidence>
<comment type="function">
    <text evidence="32">Envelope glycoprotein gp160: Oligomerizes in the host endoplasmic reticulum into predominantly trimers. In a second time, gp160 transits in the host Golgi, where glycosylation is completed. The precursor is then proteolytically cleaved in the trans-Golgi and thereby activated by cellular furin or furin-like proteases to produce gp120 and gp41.</text>
</comment>
<keyword evidence="20 32" id="KW-0261">Viral envelope protein</keyword>
<evidence type="ECO:0000256" key="33">
    <source>
        <dbReference type="RuleBase" id="RU363095"/>
    </source>
</evidence>
<feature type="domain" description="Human immunodeficiency virus 1 envelope glycoprotein Gp120" evidence="34">
    <location>
        <begin position="33"/>
        <end position="132"/>
    </location>
</feature>
<evidence type="ECO:0000256" key="11">
    <source>
        <dbReference type="ARBA" id="ARBA00022581"/>
    </source>
</evidence>
<dbReference type="HAMAP" id="MF_04083">
    <property type="entry name" value="HIV_ENV"/>
    <property type="match status" value="1"/>
</dbReference>
<keyword evidence="26 32" id="KW-0564">Palmitate</keyword>
<feature type="region of interest" description="Fusion peptide" evidence="32">
    <location>
        <begin position="501"/>
        <end position="521"/>
    </location>
</feature>
<keyword evidence="14 32" id="KW-0812">Transmembrane</keyword>
<dbReference type="GO" id="GO:0055036">
    <property type="term" value="C:virion membrane"/>
    <property type="evidence" value="ECO:0007669"/>
    <property type="project" value="UniProtKB-SubCell"/>
</dbReference>
<dbReference type="Pfam" id="PF00516">
    <property type="entry name" value="GP120"/>
    <property type="match status" value="2"/>
</dbReference>
<keyword evidence="25 32" id="KW-0472">Membrane</keyword>
<dbReference type="GO" id="GO:0019064">
    <property type="term" value="P:fusion of virus membrane with host plasma membrane"/>
    <property type="evidence" value="ECO:0007669"/>
    <property type="project" value="UniProtKB-UniRule"/>
</dbReference>
<evidence type="ECO:0000256" key="6">
    <source>
        <dbReference type="ARBA" id="ARBA00004650"/>
    </source>
</evidence>
<keyword evidence="30 32" id="KW-0449">Lipoprotein</keyword>
<keyword evidence="17 32" id="KW-1161">Viral attachment to host cell</keyword>
<evidence type="ECO:0000259" key="34">
    <source>
        <dbReference type="Pfam" id="PF00516"/>
    </source>
</evidence>
<comment type="PTM">
    <text evidence="32">Specific enzymatic cleavages in vivo yield mature proteins. Envelope glycoproteins are synthesized as a inactive precursor that is heavily N-glycosylated and processed likely by host cell furin in the Golgi to yield the mature SU and TM proteins. The cleavage site between SU and TM requires the minimal sequence [KR]-X-[KR]-R. About 2 of the 9 disulfide bonds of gp41 are reduced by P4HB/PDI, following binding to CD4 receptor.</text>
</comment>
<dbReference type="InterPro" id="IPR000328">
    <property type="entry name" value="GP41-like"/>
</dbReference>
<evidence type="ECO:0000256" key="29">
    <source>
        <dbReference type="ARBA" id="ARBA00023280"/>
    </source>
</evidence>
<feature type="domain" description="Human immunodeficiency virus 1 envelope glycoprotein Gp120" evidence="34">
    <location>
        <begin position="148"/>
        <end position="500"/>
    </location>
</feature>
<evidence type="ECO:0000256" key="15">
    <source>
        <dbReference type="ARBA" id="ARBA00022703"/>
    </source>
</evidence>
<evidence type="ECO:0000256" key="14">
    <source>
        <dbReference type="ARBA" id="ARBA00022692"/>
    </source>
</evidence>
<dbReference type="SUPFAM" id="SSF56502">
    <property type="entry name" value="gp120 core"/>
    <property type="match status" value="2"/>
</dbReference>
<keyword evidence="11 32" id="KW-0945">Host-virus interaction</keyword>
<keyword evidence="29 32" id="KW-0899">Viral immunoevasion</keyword>
<keyword evidence="15 32" id="KW-0053">Apoptosis</keyword>
<comment type="domain">
    <text evidence="32">The CD4-binding region is targeted by the antibody b12.</text>
</comment>
<feature type="short sequence motif" description="YXXL motif; contains endocytosis signal" evidence="32">
    <location>
        <begin position="701"/>
        <end position="704"/>
    </location>
</feature>
<dbReference type="GO" id="GO:0044175">
    <property type="term" value="C:host cell endosome membrane"/>
    <property type="evidence" value="ECO:0007669"/>
    <property type="project" value="UniProtKB-SubCell"/>
</dbReference>
<dbReference type="GO" id="GO:0052031">
    <property type="term" value="P:symbiont-mediated perturbation of host defense response"/>
    <property type="evidence" value="ECO:0007669"/>
    <property type="project" value="UniProtKB-UniRule"/>
</dbReference>
<dbReference type="Gene3D" id="2.170.40.20">
    <property type="entry name" value="Human immunodeficiency virus 1, Gp160, envelope glycoprotein"/>
    <property type="match status" value="2"/>
</dbReference>
<protein>
    <recommendedName>
        <fullName evidence="32">Envelope glycoprotein gp160</fullName>
    </recommendedName>
    <alternativeName>
        <fullName evidence="32">Env polyprotein</fullName>
    </alternativeName>
    <component>
        <recommendedName>
            <fullName evidence="32">Surface protein gp120</fullName>
            <shortName evidence="32">SU</shortName>
        </recommendedName>
        <alternativeName>
            <fullName evidence="32">Glycoprotein 120</fullName>
            <shortName evidence="32">gp120</shortName>
        </alternativeName>
    </component>
    <component>
        <recommendedName>
            <fullName evidence="32">Transmembrane protein gp41</fullName>
            <shortName evidence="32">TM</shortName>
        </recommendedName>
        <alternativeName>
            <fullName evidence="32">Glycoprotein 41</fullName>
            <shortName evidence="32">gp41</shortName>
        </alternativeName>
    </component>
</protein>
<keyword evidence="23 32" id="KW-1039">Host endosome</keyword>
<evidence type="ECO:0000256" key="17">
    <source>
        <dbReference type="ARBA" id="ARBA00022804"/>
    </source>
</evidence>
<comment type="subcellular location">
    <molecule>Transmembrane protein gp41</molecule>
    <subcellularLocation>
        <location evidence="32">Virion membrane</location>
        <topology evidence="32">Single-pass type I membrane protein</topology>
    </subcellularLocation>
    <subcellularLocation>
        <location evidence="32">Host cell membrane</location>
        <topology evidence="32">Single-pass type I membrane protein</topology>
    </subcellularLocation>
    <subcellularLocation>
        <location evidence="32">Host endosome membrane</location>
        <topology evidence="32">Single-pass type I membrane protein</topology>
    </subcellularLocation>
    <text evidence="32">It is probably concentrated at the site of budding and incorporated into the virions possibly by contacts between the cytoplasmic tail of Env and the N-terminus of Gag.</text>
</comment>
<feature type="region of interest" description="V5" evidence="32">
    <location>
        <begin position="450"/>
        <end position="460"/>
    </location>
</feature>
<feature type="chain" id="PRO_5027185612" description="Envelope glycoprotein gp160" evidence="32">
    <location>
        <begin position="32"/>
        <end position="852"/>
    </location>
</feature>
<dbReference type="FunFam" id="2.170.40.20:FF:000003">
    <property type="entry name" value="Envelope glycoprotein gp160"/>
    <property type="match status" value="1"/>
</dbReference>
<sequence length="852" mass="97004">MRVMGIMRNYQHWWIWGILGFWMLMSCNVTGNLWVTVYYGVPVWREAKTTLFCASDAKAYKQEVHNVWATHACVPTDPNPQEIVLENVTENFNMWKNYMVDQMHEDIISLWDQFLKPCVKLTPLCVTLNCKPANSSYSNVTYDAELNGTIKNCSFNMTTEIRDKKKGVYAMFYKIDIVPLDGSNTTYRLINCNTSTLTQACPKVSFDPIPIHYCAPAGYAILKCNNETFNGTGLCNNVSTVQCTHGIRPVVSTQLLLNGSQAKEDIVIRSENMTNNAKTIIVHLNKPVKIICIRPNNNTRKSIRIGPGQTFYATGDIIGDIRQAHCNISGEEWNKTLHRVSEKLRGHFPNKNITFKPSSGGDLEITTHSFNCRGEFFYCNTSKLFNMSNGTFHWPNNRTNETITLPCRIKQIINMWQEVGRAMYAPPIEGNITCESNITGLLLTRDGGNNNNESEIFRPGGGNMRDNWRSELYKYKVVEIKPLGIAPTEARRRVVKREKRAVGIGAVFLGFLGAAGSTMGAASITLTVQARKLLSGIVQQQSNLLKAIEAQQHVLQLTVWGIKQLQTRVLAIERYLKDQQLLGIWGCSGKLICTTNVPWNSSWSNRTQTDIWQNLTWMEWDREISNYSDTIYRLLEISQNQQEQNEKDLLALDSWKNLWTWFDISNWLWYIKIFIMIVGGLIGLRIIFAVLSIVNRVRQGYSPLSFQTLTPNPRELDRLGRIEEGGGEQDNDRSIRLVTGFLALAWDDLRNLCLFCYHRLRDFILVTARVVELLGRNSLRGLQRGWEILKYLGNLVQYWGLELKKSAISLLDTTAVAVAEGTDRIIEVAQGIGRAIYNIPRRIRQGFETALL</sequence>
<comment type="domain">
    <text evidence="32">The YXXL motif is involved in determining the exact site of viral release at the surface of infected mononuclear cells and promotes endocytosis. YXXL and di-leucine endocytosis motifs interact directly or indirectly with the clathrin adapter complexes, opperate independently, and their activities are not additive.</text>
</comment>
<dbReference type="GO" id="GO:0039654">
    <property type="term" value="P:fusion of virus membrane with host endosome membrane"/>
    <property type="evidence" value="ECO:0007669"/>
    <property type="project" value="UniProtKB-UniRule"/>
</dbReference>
<feature type="site" description="Cleavage; by host furin" evidence="32">
    <location>
        <begin position="500"/>
        <end position="501"/>
    </location>
</feature>
<feature type="transmembrane region" description="Helical" evidence="33">
    <location>
        <begin position="667"/>
        <end position="694"/>
    </location>
</feature>
<evidence type="ECO:0000256" key="22">
    <source>
        <dbReference type="ARBA" id="ARBA00022989"/>
    </source>
</evidence>
<feature type="region of interest" description="MPER; binding to GalCer" evidence="32">
    <location>
        <begin position="651"/>
        <end position="672"/>
    </location>
</feature>
<dbReference type="GO" id="GO:0019031">
    <property type="term" value="C:viral envelope"/>
    <property type="evidence" value="ECO:0007669"/>
    <property type="project" value="UniProtKB-KW"/>
</dbReference>
<dbReference type="GO" id="GO:0016020">
    <property type="term" value="C:membrane"/>
    <property type="evidence" value="ECO:0007669"/>
    <property type="project" value="UniProtKB-UniRule"/>
</dbReference>
<dbReference type="EMBL" id="MT195471">
    <property type="protein sequence ID" value="QJX44183.1"/>
    <property type="molecule type" value="Genomic_RNA"/>
</dbReference>
<keyword evidence="24 32" id="KW-0175">Coiled coil</keyword>